<protein>
    <submittedName>
        <fullName evidence="1">Uncharacterized protein</fullName>
    </submittedName>
</protein>
<evidence type="ECO:0000313" key="1">
    <source>
        <dbReference type="EMBL" id="EOB02822.1"/>
    </source>
</evidence>
<dbReference type="Proteomes" id="UP000296049">
    <property type="component" value="Unassembled WGS sequence"/>
</dbReference>
<accession>R0JZS4</accession>
<gene>
    <name evidence="1" type="ORF">Anapl_00909</name>
</gene>
<sequence length="695" mass="75198">MLDCTEGVADSAQPSLAVQCASMGAVLGVNLLRRCVGSVSCDARKVKESTQNSHDRCLNALFQAIFLLWLVTVSKTTKFSQSRDTLIVASSCYGAPNKSGHLRSPSPPRQCGQVSVLVPAANPVQQQLSLHSEGSVPEDDNSLFAYPGKAACIDWEQLHKASPRIWQLGLEFIVINDLFLMPVTCIGLSPLAAGVNSGDTASLARGGARGPSPGVCDTACANTDLQQQALKLQFPDPLSPQPALLTRLPDFLGGQTGHQGDAGDQLSELSCSSGHFVMPNPALIHLLGFDILFPCCGVIFFQRNTIYKVSSGIKKGKPLCSGAISHPRLKSISEKQMYLTCLSVLVWTSVGAQDEGLWQLPSVAGRLKGICRQPLTLDKPILLTSGKEATVKCTAEPSRQWQKAAEGKSSERLRQSERRRGVRLGTGCPHASLCKQGLQLEALLKEDNHPFTDLKLQVEEPEKAELPLLHEEFTNGARAMLGLRKQPRTVQMCLCPYRNWPERKALLRASFPISVVKITINNRAEEVSKVTDFPEVARKSIWSEEGNPNSCPTEGKVDENEGQKQQLLPSLNVVVVVAWRPSLGASPGRSLLASRRLLAGHPCKKFPVHMVAWSSRGGAESEGAAGVNWGTEKLGKTFCHCPGEESGQCLPTALAVRLPKMHAALCPLHAYVSTKNPFWKQELTPKLAKSDSPVA</sequence>
<reference evidence="2" key="1">
    <citation type="journal article" date="2013" name="Nat. Genet.">
        <title>The duck genome and transcriptome provide insight into an avian influenza virus reservoir species.</title>
        <authorList>
            <person name="Huang Y."/>
            <person name="Li Y."/>
            <person name="Burt D.W."/>
            <person name="Chen H."/>
            <person name="Zhang Y."/>
            <person name="Qian W."/>
            <person name="Kim H."/>
            <person name="Gan S."/>
            <person name="Zhao Y."/>
            <person name="Li J."/>
            <person name="Yi K."/>
            <person name="Feng H."/>
            <person name="Zhu P."/>
            <person name="Li B."/>
            <person name="Liu Q."/>
            <person name="Fairley S."/>
            <person name="Magor K.E."/>
            <person name="Du Z."/>
            <person name="Hu X."/>
            <person name="Goodman L."/>
            <person name="Tafer H."/>
            <person name="Vignal A."/>
            <person name="Lee T."/>
            <person name="Kim K.W."/>
            <person name="Sheng Z."/>
            <person name="An Y."/>
            <person name="Searle S."/>
            <person name="Herrero J."/>
            <person name="Groenen M.A."/>
            <person name="Crooijmans R.P."/>
            <person name="Faraut T."/>
            <person name="Cai Q."/>
            <person name="Webster R.G."/>
            <person name="Aldridge J.R."/>
            <person name="Warren W.C."/>
            <person name="Bartschat S."/>
            <person name="Kehr S."/>
            <person name="Marz M."/>
            <person name="Stadler P.F."/>
            <person name="Smith J."/>
            <person name="Kraus R.H."/>
            <person name="Zhao Y."/>
            <person name="Ren L."/>
            <person name="Fei J."/>
            <person name="Morisson M."/>
            <person name="Kaiser P."/>
            <person name="Griffin D.K."/>
            <person name="Rao M."/>
            <person name="Pitel F."/>
            <person name="Wang J."/>
            <person name="Li N."/>
        </authorList>
    </citation>
    <scope>NUCLEOTIDE SEQUENCE [LARGE SCALE GENOMIC DNA]</scope>
</reference>
<evidence type="ECO:0000313" key="2">
    <source>
        <dbReference type="Proteomes" id="UP000296049"/>
    </source>
</evidence>
<organism evidence="1 2">
    <name type="scientific">Anas platyrhynchos</name>
    <name type="common">Mallard</name>
    <name type="synonym">Anas boschas</name>
    <dbReference type="NCBI Taxonomy" id="8839"/>
    <lineage>
        <taxon>Eukaryota</taxon>
        <taxon>Metazoa</taxon>
        <taxon>Chordata</taxon>
        <taxon>Craniata</taxon>
        <taxon>Vertebrata</taxon>
        <taxon>Euteleostomi</taxon>
        <taxon>Archelosauria</taxon>
        <taxon>Archosauria</taxon>
        <taxon>Dinosauria</taxon>
        <taxon>Saurischia</taxon>
        <taxon>Theropoda</taxon>
        <taxon>Coelurosauria</taxon>
        <taxon>Aves</taxon>
        <taxon>Neognathae</taxon>
        <taxon>Galloanserae</taxon>
        <taxon>Anseriformes</taxon>
        <taxon>Anatidae</taxon>
        <taxon>Anatinae</taxon>
        <taxon>Anas</taxon>
    </lineage>
</organism>
<name>R0JZS4_ANAPL</name>
<dbReference type="EMBL" id="KB742929">
    <property type="protein sequence ID" value="EOB02822.1"/>
    <property type="molecule type" value="Genomic_DNA"/>
</dbReference>
<keyword evidence="2" id="KW-1185">Reference proteome</keyword>
<dbReference type="AlphaFoldDB" id="R0JZS4"/>
<proteinExistence type="predicted"/>